<evidence type="ECO:0000256" key="2">
    <source>
        <dbReference type="ARBA" id="ARBA00022679"/>
    </source>
</evidence>
<evidence type="ECO:0000256" key="1">
    <source>
        <dbReference type="ARBA" id="ARBA00022676"/>
    </source>
</evidence>
<dbReference type="InterPro" id="IPR007657">
    <property type="entry name" value="Glycosyltransferase_61"/>
</dbReference>
<keyword evidence="2" id="KW-0808">Transferase</keyword>
<gene>
    <name evidence="5" type="ORF">MBUL_02729</name>
</gene>
<dbReference type="EMBL" id="LR743504">
    <property type="protein sequence ID" value="CAA2104489.1"/>
    <property type="molecule type" value="Genomic_DNA"/>
</dbReference>
<feature type="domain" description="Glycosyltransferase 61 catalytic" evidence="4">
    <location>
        <begin position="258"/>
        <end position="432"/>
    </location>
</feature>
<name>A0A679IV50_9HYPH</name>
<dbReference type="GO" id="GO:0016757">
    <property type="term" value="F:glycosyltransferase activity"/>
    <property type="evidence" value="ECO:0007669"/>
    <property type="project" value="UniProtKB-KW"/>
</dbReference>
<accession>A0A679IV50</accession>
<organism evidence="5">
    <name type="scientific">Methylobacterium bullatum</name>
    <dbReference type="NCBI Taxonomy" id="570505"/>
    <lineage>
        <taxon>Bacteria</taxon>
        <taxon>Pseudomonadati</taxon>
        <taxon>Pseudomonadota</taxon>
        <taxon>Alphaproteobacteria</taxon>
        <taxon>Hyphomicrobiales</taxon>
        <taxon>Methylobacteriaceae</taxon>
        <taxon>Methylobacterium</taxon>
    </lineage>
</organism>
<protein>
    <recommendedName>
        <fullName evidence="4">Glycosyltransferase 61 catalytic domain-containing protein</fullName>
    </recommendedName>
</protein>
<keyword evidence="1" id="KW-0328">Glycosyltransferase</keyword>
<reference evidence="5" key="1">
    <citation type="submission" date="2019-12" db="EMBL/GenBank/DDBJ databases">
        <authorList>
            <person name="Cremers G."/>
        </authorList>
    </citation>
    <scope>NUCLEOTIDE SEQUENCE</scope>
    <source>
        <strain evidence="5">Mbul1</strain>
    </source>
</reference>
<keyword evidence="3" id="KW-0325">Glycoprotein</keyword>
<sequence>MLFGAPSKPIDRAREAVRTCRDEAAANRWDQVIAITDNPELITQQPQLLLQRLQAAFILADDDIIGCILKDLPNAALPLAVKFATVRQLAVNKRAHLAARLLIDTPSLHDTTRFLKSTGLVFKHLRDAKLKRELLDLVAKVSGGGSSIKPTVSELTFAPQPAQEVFGSVKLVASPNTDALHLKGLKREVAVFNRLIARPLKPTVSEYRNVFTHPSGQIWTENKAIVVSKGFPLDVTDRTQTENIPLALGLNRGSRGIYHWLIDYLPRLAWLKSSGLIENEGCKILLNAARSGFEQDTLEMLDLGNAVQKLDRSVFVERLLVARVGFRGMSGWRHLDSIYEELGERASTLAASNTAELPDRVYVTRRDAARRVMKNEADVEAVARKLGFTVMEFSKIPLWHQFAIARHASVIMSPHGAGLSHIIVANPGLQVIEILPIMEGTYQLRFNYARLSIVKGHQYSAWLEPQHPGFDAWTVDLPAFTTFLKKTLKARPAGSGR</sequence>
<evidence type="ECO:0000259" key="4">
    <source>
        <dbReference type="Pfam" id="PF04577"/>
    </source>
</evidence>
<evidence type="ECO:0000256" key="3">
    <source>
        <dbReference type="ARBA" id="ARBA00023180"/>
    </source>
</evidence>
<proteinExistence type="predicted"/>
<evidence type="ECO:0000313" key="5">
    <source>
        <dbReference type="EMBL" id="CAA2104489.1"/>
    </source>
</evidence>
<dbReference type="AlphaFoldDB" id="A0A679IV50"/>
<dbReference type="InterPro" id="IPR049625">
    <property type="entry name" value="Glyco_transf_61_cat"/>
</dbReference>
<dbReference type="Pfam" id="PF04577">
    <property type="entry name" value="Glyco_transf_61"/>
    <property type="match status" value="1"/>
</dbReference>
<dbReference type="PANTHER" id="PTHR20961">
    <property type="entry name" value="GLYCOSYLTRANSFERASE"/>
    <property type="match status" value="1"/>
</dbReference>